<reference evidence="2 3" key="1">
    <citation type="submission" date="2015-03" db="EMBL/GenBank/DDBJ databases">
        <authorList>
            <person name="Abdul Halim M."/>
        </authorList>
    </citation>
    <scope>NUCLEOTIDE SEQUENCE [LARGE SCALE GENOMIC DNA]</scope>
    <source>
        <strain evidence="2 3">ATCC 35681</strain>
    </source>
</reference>
<dbReference type="HOGENOM" id="CLU_1088031_0_0_9"/>
<evidence type="ECO:0000256" key="1">
    <source>
        <dbReference type="SAM" id="MobiDB-lite"/>
    </source>
</evidence>
<organism evidence="2 3">
    <name type="scientific">Paenibacillus durus ATCC 35681</name>
    <dbReference type="NCBI Taxonomy" id="1333534"/>
    <lineage>
        <taxon>Bacteria</taxon>
        <taxon>Bacillati</taxon>
        <taxon>Bacillota</taxon>
        <taxon>Bacilli</taxon>
        <taxon>Bacillales</taxon>
        <taxon>Paenibacillaceae</taxon>
        <taxon>Paenibacillus</taxon>
    </lineage>
</organism>
<evidence type="ECO:0000313" key="3">
    <source>
        <dbReference type="Proteomes" id="UP000034189"/>
    </source>
</evidence>
<feature type="region of interest" description="Disordered" evidence="1">
    <location>
        <begin position="206"/>
        <end position="233"/>
    </location>
</feature>
<dbReference type="PATRIC" id="fig|1333534.5.peg.3785"/>
<dbReference type="OrthoDB" id="2624895at2"/>
<name>A0A0F7FBL6_PAEDU</name>
<accession>A0A0F7FBL6</accession>
<gene>
    <name evidence="2" type="ORF">VK70_17165</name>
</gene>
<dbReference type="RefSeq" id="WP_025694586.1">
    <property type="nucleotide sequence ID" value="NZ_ASQQ01000145.1"/>
</dbReference>
<sequence length="276" mass="31601">MSEKAAKTQKLYKPTVEARELAERLFKESGIEFEGDFFAHVMTTYELQQMKNGLGAGYQKQISSLEYHMKSVLEHFTSMLQTEHSERTQLADGYEEKVTGLAAELSIQQDEIAELNNMLKEAAEQSGKLIDDNTELRKYTANIENLNAKNEEILAENKERIERLSKMVADAQDAVIQKQELEARISEISKISEKQAEELAAERKAAEALESAQEERVKQLSEQHKDELERAAERSEIAQEKAILAAERKHSEEVRKLYDEMDKLRQQLAEAKQPKK</sequence>
<evidence type="ECO:0000313" key="2">
    <source>
        <dbReference type="EMBL" id="AKG36073.1"/>
    </source>
</evidence>
<dbReference type="Proteomes" id="UP000034189">
    <property type="component" value="Chromosome"/>
</dbReference>
<reference evidence="2 3" key="2">
    <citation type="journal article" date="2016" name="Genome Announc.">
        <title>Genome Sequence of a Gram-Positive Diazotroph, Paenibacillus durus Type Strain ATCC 35681.</title>
        <authorList>
            <person name="Halim M.A."/>
            <person name="Rahman A.Y."/>
            <person name="Sim K.S."/>
            <person name="Yam H.C."/>
            <person name="Rahim A.A."/>
            <person name="Ghazali A.H."/>
            <person name="Najimudin N."/>
        </authorList>
    </citation>
    <scope>NUCLEOTIDE SEQUENCE [LARGE SCALE GENOMIC DNA]</scope>
    <source>
        <strain evidence="2 3">ATCC 35681</strain>
    </source>
</reference>
<protein>
    <submittedName>
        <fullName evidence="2">Uncharacterized protein</fullName>
    </submittedName>
</protein>
<dbReference type="EMBL" id="CP011114">
    <property type="protein sequence ID" value="AKG36073.1"/>
    <property type="molecule type" value="Genomic_DNA"/>
</dbReference>
<proteinExistence type="predicted"/>
<dbReference type="AlphaFoldDB" id="A0A0F7FBL6"/>